<keyword evidence="3 5" id="KW-0687">Ribonucleoprotein</keyword>
<dbReference type="Pfam" id="PF00471">
    <property type="entry name" value="Ribosomal_L33"/>
    <property type="match status" value="1"/>
</dbReference>
<dbReference type="GeneID" id="96967503"/>
<dbReference type="InterPro" id="IPR038584">
    <property type="entry name" value="Ribosomal_bL33_sf"/>
</dbReference>
<dbReference type="InterPro" id="IPR018264">
    <property type="entry name" value="Ribosomal_bL33_CS"/>
</dbReference>
<dbReference type="RefSeq" id="WP_023051526.1">
    <property type="nucleotide sequence ID" value="NZ_FUWX01000020.1"/>
</dbReference>
<gene>
    <name evidence="5" type="primary">rpmG</name>
    <name evidence="6" type="ORF">SAMN02745174_02255</name>
</gene>
<dbReference type="OrthoDB" id="9801333at2"/>
<dbReference type="Proteomes" id="UP000191153">
    <property type="component" value="Unassembled WGS sequence"/>
</dbReference>
<dbReference type="NCBIfam" id="NF001860">
    <property type="entry name" value="PRK00595.1"/>
    <property type="match status" value="1"/>
</dbReference>
<dbReference type="NCBIfam" id="TIGR01023">
    <property type="entry name" value="rpmG_bact"/>
    <property type="match status" value="1"/>
</dbReference>
<dbReference type="PROSITE" id="PS00582">
    <property type="entry name" value="RIBOSOMAL_L33"/>
    <property type="match status" value="1"/>
</dbReference>
<sequence>MRVNIQLECTECKRRNYSTSKNKKNTTERLELNKYCKWDKKVTLHKETKK</sequence>
<dbReference type="InterPro" id="IPR011332">
    <property type="entry name" value="Ribosomal_zn-bd"/>
</dbReference>
<dbReference type="NCBIfam" id="NF001764">
    <property type="entry name" value="PRK00504.1"/>
    <property type="match status" value="1"/>
</dbReference>
<accession>A0A1T4QBY9</accession>
<name>A0A1T4QBY9_9FUSO</name>
<dbReference type="SUPFAM" id="SSF57829">
    <property type="entry name" value="Zn-binding ribosomal proteins"/>
    <property type="match status" value="1"/>
</dbReference>
<reference evidence="6 7" key="1">
    <citation type="submission" date="2017-02" db="EMBL/GenBank/DDBJ databases">
        <authorList>
            <person name="Peterson S.W."/>
        </authorList>
    </citation>
    <scope>NUCLEOTIDE SEQUENCE [LARGE SCALE GENOMIC DNA]</scope>
    <source>
        <strain evidence="6 7">ATCC 700028</strain>
    </source>
</reference>
<dbReference type="GO" id="GO:0005840">
    <property type="term" value="C:ribosome"/>
    <property type="evidence" value="ECO:0007669"/>
    <property type="project" value="UniProtKB-KW"/>
</dbReference>
<evidence type="ECO:0000256" key="3">
    <source>
        <dbReference type="ARBA" id="ARBA00023274"/>
    </source>
</evidence>
<evidence type="ECO:0000256" key="5">
    <source>
        <dbReference type="HAMAP-Rule" id="MF_00294"/>
    </source>
</evidence>
<dbReference type="HAMAP" id="MF_00294">
    <property type="entry name" value="Ribosomal_bL33"/>
    <property type="match status" value="1"/>
</dbReference>
<dbReference type="GO" id="GO:0005737">
    <property type="term" value="C:cytoplasm"/>
    <property type="evidence" value="ECO:0007669"/>
    <property type="project" value="UniProtKB-ARBA"/>
</dbReference>
<protein>
    <recommendedName>
        <fullName evidence="4 5">Large ribosomal subunit protein bL33</fullName>
    </recommendedName>
</protein>
<organism evidence="6 7">
    <name type="scientific">Cetobacterium ceti</name>
    <dbReference type="NCBI Taxonomy" id="180163"/>
    <lineage>
        <taxon>Bacteria</taxon>
        <taxon>Fusobacteriati</taxon>
        <taxon>Fusobacteriota</taxon>
        <taxon>Fusobacteriia</taxon>
        <taxon>Fusobacteriales</taxon>
        <taxon>Fusobacteriaceae</taxon>
        <taxon>Cetobacterium</taxon>
    </lineage>
</organism>
<comment type="similarity">
    <text evidence="1 5">Belongs to the bacterial ribosomal protein bL33 family.</text>
</comment>
<proteinExistence type="inferred from homology"/>
<dbReference type="GO" id="GO:0006412">
    <property type="term" value="P:translation"/>
    <property type="evidence" value="ECO:0007669"/>
    <property type="project" value="UniProtKB-UniRule"/>
</dbReference>
<evidence type="ECO:0000313" key="6">
    <source>
        <dbReference type="EMBL" id="SKA00738.1"/>
    </source>
</evidence>
<dbReference type="GO" id="GO:0003735">
    <property type="term" value="F:structural constituent of ribosome"/>
    <property type="evidence" value="ECO:0007669"/>
    <property type="project" value="InterPro"/>
</dbReference>
<dbReference type="InterPro" id="IPR001705">
    <property type="entry name" value="Ribosomal_bL33"/>
</dbReference>
<evidence type="ECO:0000256" key="1">
    <source>
        <dbReference type="ARBA" id="ARBA00007596"/>
    </source>
</evidence>
<dbReference type="Gene3D" id="2.20.28.120">
    <property type="entry name" value="Ribosomal protein L33"/>
    <property type="match status" value="1"/>
</dbReference>
<dbReference type="PANTHER" id="PTHR43168:SF2">
    <property type="entry name" value="LARGE RIBOSOMAL SUBUNIT PROTEIN BL33C"/>
    <property type="match status" value="1"/>
</dbReference>
<keyword evidence="7" id="KW-1185">Reference proteome</keyword>
<evidence type="ECO:0000256" key="2">
    <source>
        <dbReference type="ARBA" id="ARBA00022980"/>
    </source>
</evidence>
<dbReference type="PANTHER" id="PTHR43168">
    <property type="entry name" value="50S RIBOSOMAL PROTEIN L33, CHLOROPLASTIC"/>
    <property type="match status" value="1"/>
</dbReference>
<dbReference type="STRING" id="180163.SAMN02745174_02255"/>
<evidence type="ECO:0000256" key="4">
    <source>
        <dbReference type="ARBA" id="ARBA00035176"/>
    </source>
</evidence>
<dbReference type="EMBL" id="FUWX01000020">
    <property type="protein sequence ID" value="SKA00738.1"/>
    <property type="molecule type" value="Genomic_DNA"/>
</dbReference>
<dbReference type="GO" id="GO:1990904">
    <property type="term" value="C:ribonucleoprotein complex"/>
    <property type="evidence" value="ECO:0007669"/>
    <property type="project" value="UniProtKB-KW"/>
</dbReference>
<evidence type="ECO:0000313" key="7">
    <source>
        <dbReference type="Proteomes" id="UP000191153"/>
    </source>
</evidence>
<keyword evidence="2 5" id="KW-0689">Ribosomal protein</keyword>
<dbReference type="AlphaFoldDB" id="A0A1T4QBY9"/>